<dbReference type="PANTHER" id="PTHR33121:SF70">
    <property type="entry name" value="SIGNALING PROTEIN YKOW"/>
    <property type="match status" value="1"/>
</dbReference>
<evidence type="ECO:0000313" key="5">
    <source>
        <dbReference type="Proteomes" id="UP001445268"/>
    </source>
</evidence>
<dbReference type="InterPro" id="IPR011623">
    <property type="entry name" value="7TMR_DISM_rcpt_extracell_dom1"/>
</dbReference>
<dbReference type="InterPro" id="IPR035919">
    <property type="entry name" value="EAL_sf"/>
</dbReference>
<dbReference type="SUPFAM" id="SSF55073">
    <property type="entry name" value="Nucleotide cyclase"/>
    <property type="match status" value="1"/>
</dbReference>
<keyword evidence="1" id="KW-0812">Transmembrane</keyword>
<feature type="transmembrane region" description="Helical" evidence="1">
    <location>
        <begin position="246"/>
        <end position="267"/>
    </location>
</feature>
<organism evidence="4 5">
    <name type="scientific">Marinobacter alkaliphilus</name>
    <dbReference type="NCBI Taxonomy" id="254719"/>
    <lineage>
        <taxon>Bacteria</taxon>
        <taxon>Pseudomonadati</taxon>
        <taxon>Pseudomonadota</taxon>
        <taxon>Gammaproteobacteria</taxon>
        <taxon>Pseudomonadales</taxon>
        <taxon>Marinobacteraceae</taxon>
        <taxon>Marinobacter</taxon>
    </lineage>
</organism>
<keyword evidence="1" id="KW-0472">Membrane</keyword>
<dbReference type="InterPro" id="IPR000160">
    <property type="entry name" value="GGDEF_dom"/>
</dbReference>
<feature type="transmembrane region" description="Helical" evidence="1">
    <location>
        <begin position="189"/>
        <end position="207"/>
    </location>
</feature>
<dbReference type="InterPro" id="IPR043128">
    <property type="entry name" value="Rev_trsase/Diguanyl_cyclase"/>
</dbReference>
<dbReference type="InterPro" id="IPR050706">
    <property type="entry name" value="Cyclic-di-GMP_PDE-like"/>
</dbReference>
<dbReference type="Pfam" id="PF07696">
    <property type="entry name" value="7TMR-DISMED2"/>
    <property type="match status" value="1"/>
</dbReference>
<feature type="transmembrane region" description="Helical" evidence="1">
    <location>
        <begin position="306"/>
        <end position="324"/>
    </location>
</feature>
<feature type="transmembrane region" description="Helical" evidence="1">
    <location>
        <begin position="214"/>
        <end position="234"/>
    </location>
</feature>
<evidence type="ECO:0000256" key="1">
    <source>
        <dbReference type="SAM" id="Phobius"/>
    </source>
</evidence>
<feature type="domain" description="GGDEF" evidence="3">
    <location>
        <begin position="449"/>
        <end position="593"/>
    </location>
</feature>
<dbReference type="RefSeq" id="WP_342631444.1">
    <property type="nucleotide sequence ID" value="NZ_CP152380.1"/>
</dbReference>
<evidence type="ECO:0000259" key="2">
    <source>
        <dbReference type="PROSITE" id="PS50883"/>
    </source>
</evidence>
<dbReference type="InterPro" id="IPR001633">
    <property type="entry name" value="EAL_dom"/>
</dbReference>
<sequence>MIPCKAWRILGLVLFLIVWPISTAAMEPVTIMPGAAIGHQFQYWEDTSARATLDEIRALPDAAWQVQANGRATLGITESAYWLRVPIVNHTPDSLSLIAELGYSQLDDVTFHVIAEGELVRTFQTGDRRPFYPRDVDHPNSLLRFQLAPQEAKTLYIRVATEGTMVLPFSLWRENQFYESAGAEQKLQFFYFGSLTVIILINLAVFLTLREKLYLYYCLAIFGYLVFFASIRGFSFQHIYPSFPAVHAQVLMLSIPFLAMFSILFCMEFLRVRSHSPRLRAALIGMLIFEVLYFLAVPFLDYKTGILLAAVSAFVFFSLLMIAGPVSWAAGVRAGIFFTVAWSPLTVGVMATAGRALGVFPENFFTNYAMQIGSGLEAFILTLALADRLYREREQKIQAQADILRQEKARRDAQDRLTYAMTHDPATGLPNRNRFEWMVDEQLKLNPGGSYMVGVARVTGLEEINRTLGLERSERLLKRLAEQMTMLAGQLPMVHATQDSLGRTERVYQISGDSFGLLVDVRKAGDDFGALDSALKQLAQPIALDHLAIDPHLKYGAASFPDHGKKASVLIRNAHVAMEMTPRGSFETGFYSGKYDIYDESRLTLISHLREAIQNRQTELYYQPKTRLSTGEVVGVEALMRWFHPERGWVPPDEFIPLAEKTGVIKHLTRWVVNQALADLKSLQSVCPGLTMSVNISARDLLSPGLDELFATALETYGLQAGDVIVELTETAAMDDPEKGLQALERLASSGLKVSIDDFGAGYSSLSYLKRLPANEIKLDRSLLQDICTSDSSRTIAETAITMGRSLGFLVVAEGVEDEASAQLLATLGADMLQGFWLCRPAPLESIKDWLLTSNAAV</sequence>
<dbReference type="Pfam" id="PF00990">
    <property type="entry name" value="GGDEF"/>
    <property type="match status" value="1"/>
</dbReference>
<dbReference type="PROSITE" id="PS50883">
    <property type="entry name" value="EAL"/>
    <property type="match status" value="1"/>
</dbReference>
<dbReference type="SMART" id="SM00052">
    <property type="entry name" value="EAL"/>
    <property type="match status" value="1"/>
</dbReference>
<dbReference type="PANTHER" id="PTHR33121">
    <property type="entry name" value="CYCLIC DI-GMP PHOSPHODIESTERASE PDEF"/>
    <property type="match status" value="1"/>
</dbReference>
<feature type="transmembrane region" description="Helical" evidence="1">
    <location>
        <begin position="279"/>
        <end position="300"/>
    </location>
</feature>
<feature type="domain" description="EAL" evidence="2">
    <location>
        <begin position="602"/>
        <end position="855"/>
    </location>
</feature>
<dbReference type="Gene3D" id="3.20.20.450">
    <property type="entry name" value="EAL domain"/>
    <property type="match status" value="1"/>
</dbReference>
<protein>
    <submittedName>
        <fullName evidence="4">EAL domain-containing protein</fullName>
    </submittedName>
</protein>
<dbReference type="Gene3D" id="2.60.40.2380">
    <property type="match status" value="1"/>
</dbReference>
<dbReference type="SMART" id="SM00267">
    <property type="entry name" value="GGDEF"/>
    <property type="match status" value="1"/>
</dbReference>
<dbReference type="Gene3D" id="3.30.70.270">
    <property type="match status" value="1"/>
</dbReference>
<dbReference type="InterPro" id="IPR011622">
    <property type="entry name" value="7TMR_DISM_rcpt_extracell_dom2"/>
</dbReference>
<keyword evidence="5" id="KW-1185">Reference proteome</keyword>
<dbReference type="Proteomes" id="UP001445268">
    <property type="component" value="Chromosome"/>
</dbReference>
<name>A0ABZ3E2M3_9GAMM</name>
<evidence type="ECO:0000259" key="3">
    <source>
        <dbReference type="PROSITE" id="PS50887"/>
    </source>
</evidence>
<accession>A0ABZ3E2M3</accession>
<dbReference type="PROSITE" id="PS50887">
    <property type="entry name" value="GGDEF"/>
    <property type="match status" value="1"/>
</dbReference>
<keyword evidence="1" id="KW-1133">Transmembrane helix</keyword>
<dbReference type="Pfam" id="PF00563">
    <property type="entry name" value="EAL"/>
    <property type="match status" value="1"/>
</dbReference>
<evidence type="ECO:0000313" key="4">
    <source>
        <dbReference type="EMBL" id="XAF53899.1"/>
    </source>
</evidence>
<gene>
    <name evidence="4" type="ORF">AAGT77_18555</name>
</gene>
<dbReference type="CDD" id="cd01948">
    <property type="entry name" value="EAL"/>
    <property type="match status" value="1"/>
</dbReference>
<dbReference type="EMBL" id="CP152380">
    <property type="protein sequence ID" value="XAF53899.1"/>
    <property type="molecule type" value="Genomic_DNA"/>
</dbReference>
<dbReference type="InterPro" id="IPR029787">
    <property type="entry name" value="Nucleotide_cyclase"/>
</dbReference>
<feature type="transmembrane region" description="Helical" evidence="1">
    <location>
        <begin position="336"/>
        <end position="356"/>
    </location>
</feature>
<dbReference type="SUPFAM" id="SSF141868">
    <property type="entry name" value="EAL domain-like"/>
    <property type="match status" value="1"/>
</dbReference>
<reference evidence="4 5" key="1">
    <citation type="submission" date="2024-04" db="EMBL/GenBank/DDBJ databases">
        <title>Marinobacter sp. SBY-1.</title>
        <authorList>
            <person name="Pan C."/>
        </authorList>
    </citation>
    <scope>NUCLEOTIDE SEQUENCE [LARGE SCALE GENOMIC DNA]</scope>
    <source>
        <strain evidence="4 5">SBY-1</strain>
    </source>
</reference>
<proteinExistence type="predicted"/>
<dbReference type="Pfam" id="PF07695">
    <property type="entry name" value="7TMR-DISM_7TM"/>
    <property type="match status" value="1"/>
</dbReference>